<dbReference type="OrthoDB" id="202021at2157"/>
<dbReference type="KEGG" id="naj:B1756_16720"/>
<evidence type="ECO:0000313" key="4">
    <source>
        <dbReference type="EMBL" id="ARS91207.1"/>
    </source>
</evidence>
<dbReference type="RefSeq" id="WP_086889575.1">
    <property type="nucleotide sequence ID" value="NZ_CP019893.1"/>
</dbReference>
<dbReference type="GeneID" id="32895751"/>
<dbReference type="Pfam" id="PF04967">
    <property type="entry name" value="HTH_10"/>
    <property type="match status" value="1"/>
</dbReference>
<evidence type="ECO:0000256" key="1">
    <source>
        <dbReference type="ARBA" id="ARBA00023015"/>
    </source>
</evidence>
<dbReference type="SUPFAM" id="SSF88659">
    <property type="entry name" value="Sigma3 and sigma4 domains of RNA polymerase sigma factors"/>
    <property type="match status" value="1"/>
</dbReference>
<proteinExistence type="predicted"/>
<dbReference type="InterPro" id="IPR007050">
    <property type="entry name" value="HTH_bacterioopsin"/>
</dbReference>
<organism evidence="4 5">
    <name type="scientific">Natrarchaeobaculum aegyptiacum</name>
    <dbReference type="NCBI Taxonomy" id="745377"/>
    <lineage>
        <taxon>Archaea</taxon>
        <taxon>Methanobacteriati</taxon>
        <taxon>Methanobacteriota</taxon>
        <taxon>Stenosarchaea group</taxon>
        <taxon>Halobacteria</taxon>
        <taxon>Halobacteriales</taxon>
        <taxon>Natrialbaceae</taxon>
        <taxon>Natrarchaeobaculum</taxon>
    </lineage>
</organism>
<keyword evidence="2" id="KW-0804">Transcription</keyword>
<dbReference type="PANTHER" id="PTHR34236">
    <property type="entry name" value="DIMETHYL SULFOXIDE REDUCTASE TRANSCRIPTIONAL ACTIVATOR"/>
    <property type="match status" value="1"/>
</dbReference>
<dbReference type="AlphaFoldDB" id="A0A2Z2HZ62"/>
<name>A0A2Z2HZ62_9EURY</name>
<dbReference type="EMBL" id="CP019893">
    <property type="protein sequence ID" value="ARS91207.1"/>
    <property type="molecule type" value="Genomic_DNA"/>
</dbReference>
<evidence type="ECO:0000256" key="2">
    <source>
        <dbReference type="ARBA" id="ARBA00023163"/>
    </source>
</evidence>
<keyword evidence="1" id="KW-0805">Transcription regulation</keyword>
<reference evidence="5" key="1">
    <citation type="submission" date="2017-02" db="EMBL/GenBank/DDBJ databases">
        <title>Natronthermophilus aegyptiacus gen. nov.,sp. nov., an aerobic, extremely halophilic alkalithermophilic archaeon isolated from the athalassohaline Wadi An Natrun, Egypt.</title>
        <authorList>
            <person name="Zhao B."/>
        </authorList>
    </citation>
    <scope>NUCLEOTIDE SEQUENCE [LARGE SCALE GENOMIC DNA]</scope>
    <source>
        <strain evidence="5">JW/NM-HA 15</strain>
    </source>
</reference>
<sequence>MALITEVRFAHEDGALAGTLAAVPDLSASIVGERSTAPEQNVYFLRFVSATPMEVRSALEDDHTVSEFAPVEVVDDDRLWKLEFVPETKLLSPYVTAEGGFVLDAQSTATAQFQPGWRERWFFPDQDGIHEVWKRARDEGFEFEVLELSRQLRSAVAGVGTDPLTEQQRVALVTAYEEGYFGEPRETSLEELAETLEISPSAVNGRLRRGLKALIEAALVLDDGEVLLQRQNVEAQIRR</sequence>
<dbReference type="Gene3D" id="1.10.10.10">
    <property type="entry name" value="Winged helix-like DNA-binding domain superfamily/Winged helix DNA-binding domain"/>
    <property type="match status" value="1"/>
</dbReference>
<dbReference type="PANTHER" id="PTHR34236:SF1">
    <property type="entry name" value="DIMETHYL SULFOXIDE REDUCTASE TRANSCRIPTIONAL ACTIVATOR"/>
    <property type="match status" value="1"/>
</dbReference>
<accession>A0A2Z2HZ62</accession>
<feature type="domain" description="HTH bat-type" evidence="3">
    <location>
        <begin position="164"/>
        <end position="215"/>
    </location>
</feature>
<keyword evidence="5" id="KW-1185">Reference proteome</keyword>
<dbReference type="InterPro" id="IPR013324">
    <property type="entry name" value="RNA_pol_sigma_r3/r4-like"/>
</dbReference>
<dbReference type="Proteomes" id="UP000250088">
    <property type="component" value="Chromosome"/>
</dbReference>
<dbReference type="InterPro" id="IPR036388">
    <property type="entry name" value="WH-like_DNA-bd_sf"/>
</dbReference>
<evidence type="ECO:0000313" key="5">
    <source>
        <dbReference type="Proteomes" id="UP000250088"/>
    </source>
</evidence>
<evidence type="ECO:0000259" key="3">
    <source>
        <dbReference type="Pfam" id="PF04967"/>
    </source>
</evidence>
<protein>
    <submittedName>
        <fullName evidence="4">Bacterio-opsin activator</fullName>
    </submittedName>
</protein>
<gene>
    <name evidence="4" type="ORF">B1756_16720</name>
</gene>